<dbReference type="Gene3D" id="3.40.50.620">
    <property type="entry name" value="HUPs"/>
    <property type="match status" value="1"/>
</dbReference>
<keyword evidence="1 4" id="KW-0285">Flavoprotein</keyword>
<dbReference type="InterPro" id="IPR036134">
    <property type="entry name" value="Crypto/Photolyase_FAD-like_sf"/>
</dbReference>
<dbReference type="EMBL" id="CP030118">
    <property type="protein sequence ID" value="QDL12020.1"/>
    <property type="molecule type" value="Genomic_DNA"/>
</dbReference>
<keyword evidence="8" id="KW-1185">Reference proteome</keyword>
<sequence length="527" mass="62276">MRIIWFRRDLRLTDNECVAEASANDAPVLPCFIIDPWFYQKWTDVGKARVRFLFESLENLDQNLRSLGSHLYLFEGDSVNIVQEMTQQLMQQGHKPKLYFNRDVQVEYGIERDSEALLLSADRTIVNFYQQLNLDYHIGLNNFVQIDDDHRDQWFNEYYTYVRQTSHPTPIHINTPQISFNLPQLSFTELKHKYHAFYETKKVYFKGGETQAQKTLDSFLTKRFYGYHWKLSRPWAAQQKATSHLSPHLTFGTISVRNVYQRTKARAAELADTPKAEFSLKAFRDRLRWHDSFTQRLYFHPEIAHTNFYPEFDEYYQPDELTPQQQELFHAWQEGITGFPMLDASMRQLKTMGWMNFRMRAMCATFLTINCGISWHHGAKHYMNCLVDGDLAINNWQWQMQAGITNPLSDTFRIYNPNKNIEEKDSDLRFIYHWIPKLLGYSLSEILEGKYIEHGLYPSPILDWAQTRLVNGKIVSDIRKRVKQRLLIEGGKECENALATKTAVNKYVESKDKQYQQFKKLESQLGQ</sequence>
<evidence type="ECO:0000313" key="7">
    <source>
        <dbReference type="EMBL" id="QDL12020.1"/>
    </source>
</evidence>
<protein>
    <submittedName>
        <fullName evidence="7">Deoxyribodipyrimidine photo-lyase</fullName>
    </submittedName>
</protein>
<feature type="binding site" evidence="4">
    <location>
        <position position="227"/>
    </location>
    <ligand>
        <name>FAD</name>
        <dbReference type="ChEBI" id="CHEBI:57692"/>
    </ligand>
</feature>
<evidence type="ECO:0000313" key="8">
    <source>
        <dbReference type="Proteomes" id="UP000503129"/>
    </source>
</evidence>
<organism evidence="7 8">
    <name type="scientific">Brasilonema sennae CENA114</name>
    <dbReference type="NCBI Taxonomy" id="415709"/>
    <lineage>
        <taxon>Bacteria</taxon>
        <taxon>Bacillati</taxon>
        <taxon>Cyanobacteriota</taxon>
        <taxon>Cyanophyceae</taxon>
        <taxon>Nostocales</taxon>
        <taxon>Scytonemataceae</taxon>
        <taxon>Brasilonema</taxon>
        <taxon>Bromeliae group (in: Brasilonema)</taxon>
    </lineage>
</organism>
<dbReference type="PANTHER" id="PTHR11455:SF9">
    <property type="entry name" value="CRYPTOCHROME CIRCADIAN CLOCK 5 ISOFORM X1"/>
    <property type="match status" value="1"/>
</dbReference>
<dbReference type="Gene3D" id="1.25.40.80">
    <property type="match status" value="1"/>
</dbReference>
<dbReference type="GO" id="GO:0003904">
    <property type="term" value="F:deoxyribodipyrimidine photo-lyase activity"/>
    <property type="evidence" value="ECO:0007669"/>
    <property type="project" value="TreeGrafter"/>
</dbReference>
<evidence type="ECO:0000256" key="2">
    <source>
        <dbReference type="ARBA" id="ARBA00022827"/>
    </source>
</evidence>
<reference evidence="7 8" key="1">
    <citation type="submission" date="2018-06" db="EMBL/GenBank/DDBJ databases">
        <title>Comparative genomics of Brasilonema spp. strains.</title>
        <authorList>
            <person name="Alvarenga D.O."/>
            <person name="Fiore M.F."/>
            <person name="Varani A.M."/>
        </authorList>
    </citation>
    <scope>NUCLEOTIDE SEQUENCE [LARGE SCALE GENOMIC DNA]</scope>
    <source>
        <strain evidence="7 8">CENA114</strain>
    </source>
</reference>
<dbReference type="SUPFAM" id="SSF52425">
    <property type="entry name" value="Cryptochrome/photolyase, N-terminal domain"/>
    <property type="match status" value="1"/>
</dbReference>
<comment type="cofactor">
    <cofactor evidence="4">
        <name>FAD</name>
        <dbReference type="ChEBI" id="CHEBI:57692"/>
    </cofactor>
    <text evidence="4">Binds 1 FAD per subunit.</text>
</comment>
<dbReference type="InterPro" id="IPR014729">
    <property type="entry name" value="Rossmann-like_a/b/a_fold"/>
</dbReference>
<dbReference type="Pfam" id="PF03441">
    <property type="entry name" value="FAD_binding_7"/>
    <property type="match status" value="1"/>
</dbReference>
<dbReference type="RefSeq" id="WP_171978063.1">
    <property type="nucleotide sequence ID" value="NZ_CAWOXK010000001.1"/>
</dbReference>
<dbReference type="GO" id="GO:0003677">
    <property type="term" value="F:DNA binding"/>
    <property type="evidence" value="ECO:0007669"/>
    <property type="project" value="TreeGrafter"/>
</dbReference>
<evidence type="ECO:0000256" key="1">
    <source>
        <dbReference type="ARBA" id="ARBA00022630"/>
    </source>
</evidence>
<dbReference type="PANTHER" id="PTHR11455">
    <property type="entry name" value="CRYPTOCHROME"/>
    <property type="match status" value="1"/>
</dbReference>
<gene>
    <name evidence="7" type="ORF">DP114_32665</name>
</gene>
<dbReference type="Gene3D" id="1.10.579.10">
    <property type="entry name" value="DNA Cyclobutane Dipyrimidine Photolyase, subunit A, domain 3"/>
    <property type="match status" value="1"/>
</dbReference>
<dbReference type="InterPro" id="IPR036155">
    <property type="entry name" value="Crypto/Photolyase_N_sf"/>
</dbReference>
<evidence type="ECO:0000259" key="6">
    <source>
        <dbReference type="PROSITE" id="PS51645"/>
    </source>
</evidence>
<dbReference type="PROSITE" id="PS51645">
    <property type="entry name" value="PHR_CRY_ALPHA_BETA"/>
    <property type="match status" value="1"/>
</dbReference>
<dbReference type="Pfam" id="PF00875">
    <property type="entry name" value="DNA_photolyase"/>
    <property type="match status" value="1"/>
</dbReference>
<dbReference type="PROSITE" id="PS00394">
    <property type="entry name" value="DNA_PHOTOLYASES_1_1"/>
    <property type="match status" value="1"/>
</dbReference>
<feature type="binding site" evidence="4">
    <location>
        <position position="283"/>
    </location>
    <ligand>
        <name>FAD</name>
        <dbReference type="ChEBI" id="CHEBI:57692"/>
    </ligand>
</feature>
<feature type="binding site" evidence="4">
    <location>
        <begin position="242"/>
        <end position="246"/>
    </location>
    <ligand>
        <name>FAD</name>
        <dbReference type="ChEBI" id="CHEBI:57692"/>
    </ligand>
</feature>
<dbReference type="Proteomes" id="UP000503129">
    <property type="component" value="Chromosome"/>
</dbReference>
<feature type="domain" description="Photolyase/cryptochrome alpha/beta" evidence="6">
    <location>
        <begin position="1"/>
        <end position="134"/>
    </location>
</feature>
<keyword evidence="3 5" id="KW-0157">Chromophore</keyword>
<dbReference type="InterPro" id="IPR006050">
    <property type="entry name" value="DNA_photolyase_N"/>
</dbReference>
<evidence type="ECO:0000256" key="3">
    <source>
        <dbReference type="ARBA" id="ARBA00022991"/>
    </source>
</evidence>
<comment type="similarity">
    <text evidence="5">Belongs to the DNA photolyase family.</text>
</comment>
<keyword evidence="2 4" id="KW-0274">FAD</keyword>
<keyword evidence="7" id="KW-0456">Lyase</keyword>
<dbReference type="GO" id="GO:0006950">
    <property type="term" value="P:response to stress"/>
    <property type="evidence" value="ECO:0007669"/>
    <property type="project" value="UniProtKB-ARBA"/>
</dbReference>
<dbReference type="SUPFAM" id="SSF48173">
    <property type="entry name" value="Cryptochrome/photolyase FAD-binding domain"/>
    <property type="match status" value="1"/>
</dbReference>
<dbReference type="GO" id="GO:0006139">
    <property type="term" value="P:nucleobase-containing compound metabolic process"/>
    <property type="evidence" value="ECO:0007669"/>
    <property type="project" value="UniProtKB-ARBA"/>
</dbReference>
<dbReference type="InterPro" id="IPR018394">
    <property type="entry name" value="DNA_photolyase_1_CS_C"/>
</dbReference>
<dbReference type="InterPro" id="IPR002081">
    <property type="entry name" value="Cryptochrome/DNA_photolyase_1"/>
</dbReference>
<dbReference type="AlphaFoldDB" id="A0A856MPJ4"/>
<dbReference type="GO" id="GO:0071949">
    <property type="term" value="F:FAD binding"/>
    <property type="evidence" value="ECO:0007669"/>
    <property type="project" value="TreeGrafter"/>
</dbReference>
<evidence type="ECO:0000256" key="4">
    <source>
        <dbReference type="PIRSR" id="PIRSR602081-1"/>
    </source>
</evidence>
<dbReference type="KEGG" id="bsen:DP114_32665"/>
<feature type="binding site" evidence="4">
    <location>
        <begin position="388"/>
        <end position="390"/>
    </location>
    <ligand>
        <name>FAD</name>
        <dbReference type="ChEBI" id="CHEBI:57692"/>
    </ligand>
</feature>
<dbReference type="PRINTS" id="PR00147">
    <property type="entry name" value="DNAPHOTLYASE"/>
</dbReference>
<name>A0A856MPJ4_9CYAN</name>
<proteinExistence type="inferred from homology"/>
<evidence type="ECO:0000256" key="5">
    <source>
        <dbReference type="RuleBase" id="RU004182"/>
    </source>
</evidence>
<dbReference type="InterPro" id="IPR005101">
    <property type="entry name" value="Cryptochr/Photolyase_FAD-bd"/>
</dbReference>
<accession>A0A856MPJ4</accession>